<dbReference type="SUPFAM" id="SSF51735">
    <property type="entry name" value="NAD(P)-binding Rossmann-fold domains"/>
    <property type="match status" value="3"/>
</dbReference>
<dbReference type="SMART" id="SM00827">
    <property type="entry name" value="PKS_AT"/>
    <property type="match status" value="1"/>
</dbReference>
<evidence type="ECO:0000259" key="9">
    <source>
        <dbReference type="PROSITE" id="PS52004"/>
    </source>
</evidence>
<dbReference type="Pfam" id="PF16197">
    <property type="entry name" value="KAsynt_C_assoc"/>
    <property type="match status" value="1"/>
</dbReference>
<dbReference type="SUPFAM" id="SSF55048">
    <property type="entry name" value="Probable ACP-binding domain of malonyl-CoA ACP transacylase"/>
    <property type="match status" value="1"/>
</dbReference>
<dbReference type="InterPro" id="IPR020843">
    <property type="entry name" value="ER"/>
</dbReference>
<keyword evidence="2" id="KW-0597">Phosphoprotein</keyword>
<dbReference type="CDD" id="cd05195">
    <property type="entry name" value="enoyl_red"/>
    <property type="match status" value="1"/>
</dbReference>
<dbReference type="Gene3D" id="3.40.366.10">
    <property type="entry name" value="Malonyl-Coenzyme A Acyl Carrier Protein, domain 2"/>
    <property type="match status" value="1"/>
</dbReference>
<dbReference type="Pfam" id="PF00550">
    <property type="entry name" value="PP-binding"/>
    <property type="match status" value="1"/>
</dbReference>
<dbReference type="Proteomes" id="UP001432000">
    <property type="component" value="Chromosome"/>
</dbReference>
<dbReference type="InterPro" id="IPR018201">
    <property type="entry name" value="Ketoacyl_synth_AS"/>
</dbReference>
<dbReference type="PROSITE" id="PS00606">
    <property type="entry name" value="KS3_1"/>
    <property type="match status" value="1"/>
</dbReference>
<dbReference type="InterPro" id="IPR016039">
    <property type="entry name" value="Thiolase-like"/>
</dbReference>
<dbReference type="SUPFAM" id="SSF47336">
    <property type="entry name" value="ACP-like"/>
    <property type="match status" value="1"/>
</dbReference>
<dbReference type="Pfam" id="PF21089">
    <property type="entry name" value="PKS_DH_N"/>
    <property type="match status" value="1"/>
</dbReference>
<keyword evidence="3" id="KW-0808">Transferase</keyword>
<dbReference type="InterPro" id="IPR020806">
    <property type="entry name" value="PKS_PP-bd"/>
</dbReference>
<dbReference type="InterPro" id="IPR014030">
    <property type="entry name" value="Ketoacyl_synth_N"/>
</dbReference>
<dbReference type="PROSITE" id="PS52004">
    <property type="entry name" value="KS3_2"/>
    <property type="match status" value="1"/>
</dbReference>
<dbReference type="InterPro" id="IPR011032">
    <property type="entry name" value="GroES-like_sf"/>
</dbReference>
<gene>
    <name evidence="11" type="ORF">WDS16_16695</name>
</gene>
<proteinExistence type="predicted"/>
<keyword evidence="6" id="KW-0012">Acyltransferase</keyword>
<evidence type="ECO:0000313" key="11">
    <source>
        <dbReference type="EMBL" id="WXG66903.1"/>
    </source>
</evidence>
<dbReference type="PROSITE" id="PS52019">
    <property type="entry name" value="PKS_MFAS_DH"/>
    <property type="match status" value="1"/>
</dbReference>
<sequence length="2164" mass="229463">MVEIAVVGIGCRFPGGVHDAQSFWEFMISKGDGIVDIPADRWNADRFYDPDPDAPGRMYTRKGGFLTQSLWDFDPEFFGISPREASVTDPQQRLLLEVAWEALDDAGHAGRVSGQPIGVYIGGFTNDSAGLRSSKMSRSHINAHSATSSSHTLLSNRISYALDLIGPSMTIDTACSSSLVAVHEAVRALDRGECEMALVGGANTMIRPETFISMCKGRFLAFDGRSKSFDASADGYGRGEGAGVVLLRPLADALRDGDRIYSVIRGSGVNQDGRTIAIPVPNPVSQRALAERVCAEAGIEPSQVGYVEAHGTGTSVGDPLELEALGGAYGAVAGREIPLVVGSIKASIGHTEAAAGIASLIKSALSIHHRTIVPQAWLDTLNPAIPFDELAIRIPTEVEPFPEHYDRPVVAINGFGYGGTNAHVVMENAPHSDASFRRPSALRLFPLSARTDVALRAVASSFADTLEALKTDDDRTDDQTVRRFTAAAWTRRAHHPVRTSLSFTDARDLLAKLRDVASGTGTTSHVVDTTGAAPVFVFSGMGPQWWGMARELLHAGGEFARMADIVDEKFIEIAGWSIIEQLCRDEEHSRVTDTEVAQPANFLVQVCLVAELRSLGIEPDTVVGHSVGEVSAAYVSGALSLHDALLVSCHRARLQATTAGTGSMLAVGLSEAEAIAYLEKAGSDMSEHVSVAAINSPSAVTLAGDASHLAALANALTEGGIFAKPLQVEVPYHSHLMDPILDEVASSLASLDPHTPELTLFSTVTGSEVTGADWNAAYWCENVRRPVRFADTVAELVGRGHRVFLEIGPHPVLSGNIREILIRTGDPGTSIGTLVRKQSDAESLSTALSNLYAAGSFDGRVFASDGTLASPHVALPAYPWQKTRVWTEDDASVADRFGTDTIYPMLGDRSGSAASEWQVELAVAQLPWLQDHVVDGLVLLPGTAYIDAALSAAAVRSGRHEVGLEHVEFVAPLVVDKHDVPVLQVSVEDSTRRFVIRSRSAADMVWTVNATGRLVEGHFDAPFVASDTPPDAAQISGKDLYPLLAAAGLQYGPAFQGIETVAIGRDTIVASIDAGRHGGSSHLVHPAILDTALQCVATLSSGSSGAVVPFSMGTVRRYGPLPDRATVVVKRTSVDPMRADIAITDPEGRAAVTLGGVEFRAIAPPQSLHHRLSKVFYEPVWELHDNREADEIGSEAARDFALVLILGDADVTAQTRAEAIATSRPSSMILHADTVSVPEIVAALRAGMAADTIDRATIVAVAGRFSDPASAVGSLLTAARTVHVAIYGDEIGPAVDPGSVSAVIVAERAFCMPGDTEGADLTHAGLVGARRSLRNEQSPAAWRFVDTEPSTTLREITAETFAFGPFATDVVDEVALRQGSRWVVTLRSNLNEHLAVREVPTALRDPEQSFAVEVPASKLLSDISFRAHRRREPGPGEIEVKMEAVGLNYKDPLKVMGVLTDKELAGTYFGTTLGLEGAGIVTRVGPGVTEIVPGDRMGVCARNMMRRYVTIGIEEGGTMAIPSAWEAGWCSSILPFLCAQYGLVHLAQVQPGETVLIHGAAGGMGLAAVQVAKLMGARVIATAGTDERRAVARDAGADEVLASRSLNYSEEVMALTEGRGVDVVFNSSPGEIMAQNLHVAAEFARIIEIGKADIYFGGVMDLKPFDRNLTFYAVDMDRMFEHKPELARQVTREVLDRMSTGEFEHLPYTMYTMDRVGEAFDSVIRSSHTGRVVLDLAEASPVVRPEVPTVDIDPTATYIVTGGFGAFGTAVARWLVDEGARNLVLVGRSGASTERAQETLAECAAAGVSVTEELLDISEYDAVLQMVNRVKCGGSSIAGIFHTAGLVDNYAVNDITDDSLRNIFLPKVTGAMNLDRALDEAGVDPSIFVMFSSMSSLTGGAPQVSYSAANSVLDALAWTRRQRGKPAFTVSWGSMSGGGMAEAKQEVVRYLDMLGFKNIDMDEATRFLHECLTLDIPHVALVGIDWEQWGVANPASATIPRFAAHIAAASTGGSGISALQAEVLALPEDQRADVLTFILAEQLALVMGIDAEAVDVQTPLPELGLDSLMAVEFAARVGKTVGLELSVLEFGRGHGLAAIGGKLAAGLTARAAGVPAPTEPSTPEPAPIEIEVIAGPTYEPVDAALAAESAASAGALMTDTTGSN</sequence>
<protein>
    <submittedName>
        <fullName evidence="11">Type I polyketide synthase</fullName>
    </submittedName>
</protein>
<dbReference type="InterPro" id="IPR049552">
    <property type="entry name" value="PKS_DH_N"/>
</dbReference>
<name>A0ABZ2PD87_9NOCA</name>
<dbReference type="SMART" id="SM00825">
    <property type="entry name" value="PKS_KS"/>
    <property type="match status" value="1"/>
</dbReference>
<dbReference type="PANTHER" id="PTHR43775:SF37">
    <property type="entry name" value="SI:DKEY-61P9.11"/>
    <property type="match status" value="1"/>
</dbReference>
<dbReference type="InterPro" id="IPR036736">
    <property type="entry name" value="ACP-like_sf"/>
</dbReference>
<dbReference type="InterPro" id="IPR049551">
    <property type="entry name" value="PKS_DH_C"/>
</dbReference>
<dbReference type="Gene3D" id="3.40.50.720">
    <property type="entry name" value="NAD(P)-binding Rossmann-like Domain"/>
    <property type="match status" value="3"/>
</dbReference>
<dbReference type="EMBL" id="CP147846">
    <property type="protein sequence ID" value="WXG66903.1"/>
    <property type="molecule type" value="Genomic_DNA"/>
</dbReference>
<evidence type="ECO:0000256" key="6">
    <source>
        <dbReference type="ARBA" id="ARBA00023315"/>
    </source>
</evidence>
<evidence type="ECO:0000256" key="1">
    <source>
        <dbReference type="ARBA" id="ARBA00022450"/>
    </source>
</evidence>
<dbReference type="InterPro" id="IPR014043">
    <property type="entry name" value="Acyl_transferase_dom"/>
</dbReference>
<evidence type="ECO:0000313" key="12">
    <source>
        <dbReference type="Proteomes" id="UP001432000"/>
    </source>
</evidence>
<dbReference type="Pfam" id="PF00107">
    <property type="entry name" value="ADH_zinc_N"/>
    <property type="match status" value="1"/>
</dbReference>
<dbReference type="Pfam" id="PF00109">
    <property type="entry name" value="ketoacyl-synt"/>
    <property type="match status" value="1"/>
</dbReference>
<dbReference type="InterPro" id="IPR020841">
    <property type="entry name" value="PKS_Beta-ketoAc_synthase_dom"/>
</dbReference>
<dbReference type="Gene3D" id="3.30.70.3290">
    <property type="match status" value="1"/>
</dbReference>
<dbReference type="InterPro" id="IPR057326">
    <property type="entry name" value="KR_dom"/>
</dbReference>
<dbReference type="SUPFAM" id="SSF52151">
    <property type="entry name" value="FabD/lysophospholipase-like"/>
    <property type="match status" value="1"/>
</dbReference>
<dbReference type="Pfam" id="PF08659">
    <property type="entry name" value="KR"/>
    <property type="match status" value="1"/>
</dbReference>
<dbReference type="InterPro" id="IPR016035">
    <property type="entry name" value="Acyl_Trfase/lysoPLipase"/>
</dbReference>
<accession>A0ABZ2PD87</accession>
<dbReference type="InterPro" id="IPR002364">
    <property type="entry name" value="Quin_OxRdtase/zeta-crystal_CS"/>
</dbReference>
<dbReference type="InterPro" id="IPR042104">
    <property type="entry name" value="PKS_dehydratase_sf"/>
</dbReference>
<evidence type="ECO:0000256" key="7">
    <source>
        <dbReference type="PROSITE-ProRule" id="PRU01363"/>
    </source>
</evidence>
<dbReference type="Pfam" id="PF14765">
    <property type="entry name" value="PS-DH"/>
    <property type="match status" value="1"/>
</dbReference>
<dbReference type="Gene3D" id="3.10.129.110">
    <property type="entry name" value="Polyketide synthase dehydratase"/>
    <property type="match status" value="1"/>
</dbReference>
<dbReference type="InterPro" id="IPR014031">
    <property type="entry name" value="Ketoacyl_synth_C"/>
</dbReference>
<dbReference type="InterPro" id="IPR013968">
    <property type="entry name" value="PKS_KR"/>
</dbReference>
<dbReference type="InterPro" id="IPR020807">
    <property type="entry name" value="PKS_DH"/>
</dbReference>
<organism evidence="11 12">
    <name type="scientific">Rhodococcus sovatensis</name>
    <dbReference type="NCBI Taxonomy" id="1805840"/>
    <lineage>
        <taxon>Bacteria</taxon>
        <taxon>Bacillati</taxon>
        <taxon>Actinomycetota</taxon>
        <taxon>Actinomycetes</taxon>
        <taxon>Mycobacteriales</taxon>
        <taxon>Nocardiaceae</taxon>
        <taxon>Rhodococcus</taxon>
    </lineage>
</organism>
<dbReference type="Pfam" id="PF08240">
    <property type="entry name" value="ADH_N"/>
    <property type="match status" value="1"/>
</dbReference>
<evidence type="ECO:0000256" key="3">
    <source>
        <dbReference type="ARBA" id="ARBA00022679"/>
    </source>
</evidence>
<dbReference type="InterPro" id="IPR032821">
    <property type="entry name" value="PKS_assoc"/>
</dbReference>
<feature type="domain" description="Ketosynthase family 3 (KS3)" evidence="9">
    <location>
        <begin position="1"/>
        <end position="428"/>
    </location>
</feature>
<dbReference type="Gene3D" id="1.10.1200.10">
    <property type="entry name" value="ACP-like"/>
    <property type="match status" value="1"/>
</dbReference>
<keyword evidence="4" id="KW-0521">NADP</keyword>
<dbReference type="SMART" id="SM00822">
    <property type="entry name" value="PKS_KR"/>
    <property type="match status" value="1"/>
</dbReference>
<dbReference type="InterPro" id="IPR016036">
    <property type="entry name" value="Malonyl_transacylase_ACP-bd"/>
</dbReference>
<dbReference type="PROSITE" id="PS01162">
    <property type="entry name" value="QOR_ZETA_CRYSTAL"/>
    <property type="match status" value="1"/>
</dbReference>
<feature type="active site" description="Proton acceptor; for dehydratase activity" evidence="7">
    <location>
        <position position="932"/>
    </location>
</feature>
<dbReference type="SUPFAM" id="SSF50129">
    <property type="entry name" value="GroES-like"/>
    <property type="match status" value="1"/>
</dbReference>
<dbReference type="Pfam" id="PF02801">
    <property type="entry name" value="Ketoacyl-synt_C"/>
    <property type="match status" value="1"/>
</dbReference>
<keyword evidence="5" id="KW-0511">Multifunctional enzyme</keyword>
<keyword evidence="12" id="KW-1185">Reference proteome</keyword>
<feature type="region of interest" description="C-terminal hotdog fold" evidence="7">
    <location>
        <begin position="1032"/>
        <end position="1168"/>
    </location>
</feature>
<dbReference type="InterPro" id="IPR050091">
    <property type="entry name" value="PKS_NRPS_Biosynth_Enz"/>
</dbReference>
<dbReference type="InterPro" id="IPR049900">
    <property type="entry name" value="PKS_mFAS_DH"/>
</dbReference>
<dbReference type="Gene3D" id="3.90.180.10">
    <property type="entry name" value="Medium-chain alcohol dehydrogenases, catalytic domain"/>
    <property type="match status" value="1"/>
</dbReference>
<dbReference type="PROSITE" id="PS50075">
    <property type="entry name" value="CARRIER"/>
    <property type="match status" value="1"/>
</dbReference>
<dbReference type="SUPFAM" id="SSF53901">
    <property type="entry name" value="Thiolase-like"/>
    <property type="match status" value="1"/>
</dbReference>
<reference evidence="11 12" key="1">
    <citation type="submission" date="2024-03" db="EMBL/GenBank/DDBJ databases">
        <title>Natural products discovery in diverse microorganisms through a two-stage MS feature dereplication strategy.</title>
        <authorList>
            <person name="Zhang R."/>
        </authorList>
    </citation>
    <scope>NUCLEOTIDE SEQUENCE [LARGE SCALE GENOMIC DNA]</scope>
    <source>
        <strain evidence="11 12">18930</strain>
    </source>
</reference>
<dbReference type="InterPro" id="IPR001227">
    <property type="entry name" value="Ac_transferase_dom_sf"/>
</dbReference>
<dbReference type="PANTHER" id="PTHR43775">
    <property type="entry name" value="FATTY ACID SYNTHASE"/>
    <property type="match status" value="1"/>
</dbReference>
<dbReference type="SMART" id="SM00829">
    <property type="entry name" value="PKS_ER"/>
    <property type="match status" value="1"/>
</dbReference>
<dbReference type="InterPro" id="IPR013154">
    <property type="entry name" value="ADH-like_N"/>
</dbReference>
<dbReference type="SMART" id="SM00823">
    <property type="entry name" value="PKS_PP"/>
    <property type="match status" value="1"/>
</dbReference>
<dbReference type="CDD" id="cd00833">
    <property type="entry name" value="PKS"/>
    <property type="match status" value="1"/>
</dbReference>
<evidence type="ECO:0000259" key="10">
    <source>
        <dbReference type="PROSITE" id="PS52019"/>
    </source>
</evidence>
<evidence type="ECO:0000256" key="5">
    <source>
        <dbReference type="ARBA" id="ARBA00023268"/>
    </source>
</evidence>
<evidence type="ECO:0000256" key="2">
    <source>
        <dbReference type="ARBA" id="ARBA00022553"/>
    </source>
</evidence>
<evidence type="ECO:0000259" key="8">
    <source>
        <dbReference type="PROSITE" id="PS50075"/>
    </source>
</evidence>
<feature type="region of interest" description="N-terminal hotdog fold" evidence="7">
    <location>
        <begin position="899"/>
        <end position="1021"/>
    </location>
</feature>
<feature type="domain" description="Carrier" evidence="8">
    <location>
        <begin position="2033"/>
        <end position="2107"/>
    </location>
</feature>
<feature type="active site" description="Proton donor; for dehydratase activity" evidence="7">
    <location>
        <position position="1090"/>
    </location>
</feature>
<dbReference type="RefSeq" id="WP_338886341.1">
    <property type="nucleotide sequence ID" value="NZ_CP147846.1"/>
</dbReference>
<dbReference type="Pfam" id="PF00698">
    <property type="entry name" value="Acyl_transf_1"/>
    <property type="match status" value="1"/>
</dbReference>
<dbReference type="InterPro" id="IPR036291">
    <property type="entry name" value="NAD(P)-bd_dom_sf"/>
</dbReference>
<dbReference type="InterPro" id="IPR013149">
    <property type="entry name" value="ADH-like_C"/>
</dbReference>
<feature type="domain" description="PKS/mFAS DH" evidence="10">
    <location>
        <begin position="899"/>
        <end position="1168"/>
    </location>
</feature>
<evidence type="ECO:0000256" key="4">
    <source>
        <dbReference type="ARBA" id="ARBA00022857"/>
    </source>
</evidence>
<dbReference type="InterPro" id="IPR009081">
    <property type="entry name" value="PP-bd_ACP"/>
</dbReference>
<dbReference type="SMART" id="SM00826">
    <property type="entry name" value="PKS_DH"/>
    <property type="match status" value="1"/>
</dbReference>
<dbReference type="Gene3D" id="3.40.47.10">
    <property type="match status" value="1"/>
</dbReference>
<keyword evidence="1" id="KW-0596">Phosphopantetheine</keyword>